<feature type="region of interest" description="Disordered" evidence="1">
    <location>
        <begin position="64"/>
        <end position="186"/>
    </location>
</feature>
<proteinExistence type="predicted"/>
<dbReference type="GO" id="GO:0070382">
    <property type="term" value="C:exocytic vesicle"/>
    <property type="evidence" value="ECO:0007669"/>
    <property type="project" value="TreeGrafter"/>
</dbReference>
<dbReference type="GO" id="GO:0042043">
    <property type="term" value="F:neurexin family protein binding"/>
    <property type="evidence" value="ECO:0007669"/>
    <property type="project" value="TreeGrafter"/>
</dbReference>
<dbReference type="GO" id="GO:0031267">
    <property type="term" value="F:small GTPase binding"/>
    <property type="evidence" value="ECO:0007669"/>
    <property type="project" value="InterPro"/>
</dbReference>
<dbReference type="Proteomes" id="UP001318040">
    <property type="component" value="Chromosome 51"/>
</dbReference>
<dbReference type="KEGG" id="pmrn:116953302"/>
<dbReference type="RefSeq" id="XP_032829283.1">
    <property type="nucleotide sequence ID" value="XM_032973392.1"/>
</dbReference>
<feature type="region of interest" description="Disordered" evidence="1">
    <location>
        <begin position="218"/>
        <end position="340"/>
    </location>
</feature>
<evidence type="ECO:0000313" key="3">
    <source>
        <dbReference type="Proteomes" id="UP001318040"/>
    </source>
</evidence>
<feature type="domain" description="RabBD" evidence="2">
    <location>
        <begin position="1"/>
        <end position="57"/>
    </location>
</feature>
<accession>A0AAJ7XDJ0</accession>
<dbReference type="AlphaFoldDB" id="A0AAJ7XDJ0"/>
<evidence type="ECO:0000256" key="1">
    <source>
        <dbReference type="SAM" id="MobiDB-lite"/>
    </source>
</evidence>
<sequence>MLDLSYLTEEEQRAILNVLKRDADLKQKEEDRCKILKQKVEDEKKLKVLTGEWFYEVKGKRHDDRLHGSDLVRASMRKGKSAPRPGDRGKAHSRDREDKENKHKSLQLEDCIASESSAGPTEAGVPRPSKRSEGIRSTSKSSLNQTPALGGTSANKEQGTSSSTKNSSFESDEVENEPDVKPADVEAKPQTLAALAKLIDATDVAEVQTLLNVDVAPVAGADVSSGSPEAKPIGKGSTELTESTKSGLGERTAAAGGGGGGSAARSPGSRTARPEVNGRALEETVKPSARQTPVKSAIKWGGDTPPAARTRRAERRGRRERSQKAGRQTEWLVGLADRRV</sequence>
<gene>
    <name evidence="4" type="primary">LOC116953302</name>
</gene>
<feature type="compositionally biased region" description="Basic residues" evidence="1">
    <location>
        <begin position="309"/>
        <end position="321"/>
    </location>
</feature>
<dbReference type="PANTHER" id="PTHR45716">
    <property type="entry name" value="BITESIZE, ISOFORM I"/>
    <property type="match status" value="1"/>
</dbReference>
<dbReference type="GO" id="GO:0006887">
    <property type="term" value="P:exocytosis"/>
    <property type="evidence" value="ECO:0007669"/>
    <property type="project" value="TreeGrafter"/>
</dbReference>
<evidence type="ECO:0000259" key="2">
    <source>
        <dbReference type="PROSITE" id="PS50916"/>
    </source>
</evidence>
<dbReference type="GO" id="GO:0006886">
    <property type="term" value="P:intracellular protein transport"/>
    <property type="evidence" value="ECO:0007669"/>
    <property type="project" value="InterPro"/>
</dbReference>
<organism evidence="3 4">
    <name type="scientific">Petromyzon marinus</name>
    <name type="common">Sea lamprey</name>
    <dbReference type="NCBI Taxonomy" id="7757"/>
    <lineage>
        <taxon>Eukaryota</taxon>
        <taxon>Metazoa</taxon>
        <taxon>Chordata</taxon>
        <taxon>Craniata</taxon>
        <taxon>Vertebrata</taxon>
        <taxon>Cyclostomata</taxon>
        <taxon>Hyperoartia</taxon>
        <taxon>Petromyzontiformes</taxon>
        <taxon>Petromyzontidae</taxon>
        <taxon>Petromyzon</taxon>
    </lineage>
</organism>
<dbReference type="GO" id="GO:0005886">
    <property type="term" value="C:plasma membrane"/>
    <property type="evidence" value="ECO:0007669"/>
    <property type="project" value="TreeGrafter"/>
</dbReference>
<name>A0AAJ7XDJ0_PETMA</name>
<evidence type="ECO:0000313" key="4">
    <source>
        <dbReference type="RefSeq" id="XP_032829283.1"/>
    </source>
</evidence>
<dbReference type="InterPro" id="IPR010911">
    <property type="entry name" value="Rab_BD"/>
</dbReference>
<keyword evidence="3" id="KW-1185">Reference proteome</keyword>
<feature type="compositionally biased region" description="Polar residues" evidence="1">
    <location>
        <begin position="135"/>
        <end position="160"/>
    </location>
</feature>
<dbReference type="PANTHER" id="PTHR45716:SF1">
    <property type="entry name" value="SYNAPTOTAGMIN-LIKE PROTEIN 3"/>
    <property type="match status" value="1"/>
</dbReference>
<feature type="compositionally biased region" description="Basic and acidic residues" evidence="1">
    <location>
        <begin position="85"/>
        <end position="107"/>
    </location>
</feature>
<protein>
    <submittedName>
        <fullName evidence="4">Synaptotagmin-like protein 1 isoform X1</fullName>
    </submittedName>
</protein>
<dbReference type="Gene3D" id="6.10.250.3000">
    <property type="match status" value="1"/>
</dbReference>
<reference evidence="4" key="1">
    <citation type="submission" date="2025-08" db="UniProtKB">
        <authorList>
            <consortium name="RefSeq"/>
        </authorList>
    </citation>
    <scope>IDENTIFICATION</scope>
    <source>
        <tissue evidence="4">Sperm</tissue>
    </source>
</reference>
<dbReference type="PROSITE" id="PS50916">
    <property type="entry name" value="RABBD"/>
    <property type="match status" value="1"/>
</dbReference>